<dbReference type="Gene3D" id="2.40.160.200">
    <property type="entry name" value="LURP1-related"/>
    <property type="match status" value="1"/>
</dbReference>
<dbReference type="SUPFAM" id="SSF54518">
    <property type="entry name" value="Tubby C-terminal domain-like"/>
    <property type="match status" value="1"/>
</dbReference>
<name>A0AAV0DJL3_9ASTE</name>
<comment type="similarity">
    <text evidence="1">Belongs to the LOR family.</text>
</comment>
<dbReference type="InterPro" id="IPR025659">
    <property type="entry name" value="Tubby-like_C"/>
</dbReference>
<dbReference type="PANTHER" id="PTHR31087">
    <property type="match status" value="1"/>
</dbReference>
<evidence type="ECO:0008006" key="4">
    <source>
        <dbReference type="Google" id="ProtNLM"/>
    </source>
</evidence>
<dbReference type="Proteomes" id="UP001152523">
    <property type="component" value="Unassembled WGS sequence"/>
</dbReference>
<reference evidence="2" key="1">
    <citation type="submission" date="2022-07" db="EMBL/GenBank/DDBJ databases">
        <authorList>
            <person name="Macas J."/>
            <person name="Novak P."/>
            <person name="Neumann P."/>
        </authorList>
    </citation>
    <scope>NUCLEOTIDE SEQUENCE</scope>
</reference>
<dbReference type="EMBL" id="CAMAPF010000113">
    <property type="protein sequence ID" value="CAH9101747.1"/>
    <property type="molecule type" value="Genomic_DNA"/>
</dbReference>
<protein>
    <recommendedName>
        <fullName evidence="4">Protein LURP-one-related 6</fullName>
    </recommendedName>
</protein>
<dbReference type="InterPro" id="IPR038595">
    <property type="entry name" value="LOR_sf"/>
</dbReference>
<evidence type="ECO:0000256" key="1">
    <source>
        <dbReference type="ARBA" id="ARBA00005437"/>
    </source>
</evidence>
<dbReference type="PANTHER" id="PTHR31087:SF3">
    <property type="entry name" value="PROTEIN LURP-ONE-RELATED 6"/>
    <property type="match status" value="1"/>
</dbReference>
<dbReference type="Pfam" id="PF04525">
    <property type="entry name" value="LOR"/>
    <property type="match status" value="1"/>
</dbReference>
<proteinExistence type="inferred from homology"/>
<gene>
    <name evidence="2" type="ORF">CEPIT_LOCUS15709</name>
</gene>
<dbReference type="InterPro" id="IPR007612">
    <property type="entry name" value="LOR"/>
</dbReference>
<keyword evidence="3" id="KW-1185">Reference proteome</keyword>
<accession>A0AAV0DJL3</accession>
<evidence type="ECO:0000313" key="2">
    <source>
        <dbReference type="EMBL" id="CAH9101747.1"/>
    </source>
</evidence>
<comment type="caution">
    <text evidence="2">The sequence shown here is derived from an EMBL/GenBank/DDBJ whole genome shotgun (WGS) entry which is preliminary data.</text>
</comment>
<dbReference type="AlphaFoldDB" id="A0AAV0DJL3"/>
<evidence type="ECO:0000313" key="3">
    <source>
        <dbReference type="Proteomes" id="UP001152523"/>
    </source>
</evidence>
<organism evidence="2 3">
    <name type="scientific">Cuscuta epithymum</name>
    <dbReference type="NCBI Taxonomy" id="186058"/>
    <lineage>
        <taxon>Eukaryota</taxon>
        <taxon>Viridiplantae</taxon>
        <taxon>Streptophyta</taxon>
        <taxon>Embryophyta</taxon>
        <taxon>Tracheophyta</taxon>
        <taxon>Spermatophyta</taxon>
        <taxon>Magnoliopsida</taxon>
        <taxon>eudicotyledons</taxon>
        <taxon>Gunneridae</taxon>
        <taxon>Pentapetalae</taxon>
        <taxon>asterids</taxon>
        <taxon>lamiids</taxon>
        <taxon>Solanales</taxon>
        <taxon>Convolvulaceae</taxon>
        <taxon>Cuscuteae</taxon>
        <taxon>Cuscuta</taxon>
        <taxon>Cuscuta subgen. Cuscuta</taxon>
    </lineage>
</organism>
<sequence length="211" mass="23232">MGSKTTSNTTTKVISVVSKVYCSASEKVLVVRQRPHVANGGGFVVTDVDQTPLFSAEGCGVIGRKDELILRDNFDSPLLLIRKKGEIVEVLSMARKWKGYTTTFEGSRKLVFTLKEPNSCIFKNIPIKISIESRDYGNNHRNFTVAGYFPDRDCSILDSLGNAIAKVELRKGIEVKSKDVYNVIIKAGVDQAFVIGVIAILDYIYGGSTRC</sequence>